<reference evidence="1" key="1">
    <citation type="submission" date="2023-08" db="EMBL/GenBank/DDBJ databases">
        <title>Black Yeasts Isolated from many extreme environments.</title>
        <authorList>
            <person name="Coleine C."/>
            <person name="Stajich J.E."/>
            <person name="Selbmann L."/>
        </authorList>
    </citation>
    <scope>NUCLEOTIDE SEQUENCE</scope>
    <source>
        <strain evidence="1">CCFEE 5810</strain>
    </source>
</reference>
<comment type="caution">
    <text evidence="1">The sequence shown here is derived from an EMBL/GenBank/DDBJ whole genome shotgun (WGS) entry which is preliminary data.</text>
</comment>
<protein>
    <submittedName>
        <fullName evidence="1">Uncharacterized protein</fullName>
    </submittedName>
</protein>
<name>A0AAN7WD01_9PEZI</name>
<dbReference type="AlphaFoldDB" id="A0AAN7WD01"/>
<sequence length="201" mass="22961">MAEQGEPLTFLDLAPELRVRIYEYYLEPEHKSPQELDILRIRTHAPKVAIVRVSRLIRHEALPIGAPVLRQLFGKQRNFVVNLEHKFALRHTQSPEFRAAVSALPRYPIIALKLKFPADSRGRVYCWCVGIVRRPFDNRLFRVVHLAELDGRRCDKGEIYDLQETADALGLALTQQDAGQYLDFGNVVETVFYCTCGPASS</sequence>
<dbReference type="EMBL" id="JAVRQU010000005">
    <property type="protein sequence ID" value="KAK5703266.1"/>
    <property type="molecule type" value="Genomic_DNA"/>
</dbReference>
<evidence type="ECO:0000313" key="1">
    <source>
        <dbReference type="EMBL" id="KAK5703266.1"/>
    </source>
</evidence>
<accession>A0AAN7WD01</accession>
<evidence type="ECO:0000313" key="2">
    <source>
        <dbReference type="Proteomes" id="UP001310594"/>
    </source>
</evidence>
<organism evidence="1 2">
    <name type="scientific">Elasticomyces elasticus</name>
    <dbReference type="NCBI Taxonomy" id="574655"/>
    <lineage>
        <taxon>Eukaryota</taxon>
        <taxon>Fungi</taxon>
        <taxon>Dikarya</taxon>
        <taxon>Ascomycota</taxon>
        <taxon>Pezizomycotina</taxon>
        <taxon>Dothideomycetes</taxon>
        <taxon>Dothideomycetidae</taxon>
        <taxon>Mycosphaerellales</taxon>
        <taxon>Teratosphaeriaceae</taxon>
        <taxon>Elasticomyces</taxon>
    </lineage>
</organism>
<gene>
    <name evidence="1" type="ORF">LTR97_004215</name>
</gene>
<proteinExistence type="predicted"/>
<dbReference type="Proteomes" id="UP001310594">
    <property type="component" value="Unassembled WGS sequence"/>
</dbReference>